<evidence type="ECO:0000313" key="2">
    <source>
        <dbReference type="Proteomes" id="UP000002318"/>
    </source>
</evidence>
<name>E1R555_SEDSS</name>
<organism evidence="1 2">
    <name type="scientific">Sediminispirochaeta smaragdinae (strain DSM 11293 / JCM 15392 / SEBR 4228)</name>
    <name type="common">Spirochaeta smaragdinae</name>
    <dbReference type="NCBI Taxonomy" id="573413"/>
    <lineage>
        <taxon>Bacteria</taxon>
        <taxon>Pseudomonadati</taxon>
        <taxon>Spirochaetota</taxon>
        <taxon>Spirochaetia</taxon>
        <taxon>Spirochaetales</taxon>
        <taxon>Spirochaetaceae</taxon>
        <taxon>Sediminispirochaeta</taxon>
    </lineage>
</organism>
<dbReference type="AlphaFoldDB" id="E1R555"/>
<keyword evidence="2" id="KW-1185">Reference proteome</keyword>
<dbReference type="Proteomes" id="UP000002318">
    <property type="component" value="Chromosome"/>
</dbReference>
<dbReference type="OrthoDB" id="368469at2"/>
<dbReference type="HOGENOM" id="CLU_108447_0_0_12"/>
<protein>
    <recommendedName>
        <fullName evidence="3">Aspartate kinase</fullName>
    </recommendedName>
</protein>
<gene>
    <name evidence="1" type="ordered locus">Spirs_1463</name>
</gene>
<sequence length="219" mass="24325">METISSVVKGLIERNPFLLEAMARGILSYGNLASELAPQVASRLEKPVKESAVVMALRRYGEEVARLAKLGTESGISCQIVMKTNICDFNVVKRSELLDRLQDLYSIVHLGRGDFLNISIGNDEISIVISDKYADQVAQFLADETLLGHKTGLVSLTLLFEDGFIETPGMVYQAVRRLAWERINVYEIVSTMTELTVVVDCNDSLKGYEVLQSFISGRE</sequence>
<dbReference type="eggNOG" id="COG0527">
    <property type="taxonomic scope" value="Bacteria"/>
</dbReference>
<proteinExistence type="predicted"/>
<evidence type="ECO:0000313" key="1">
    <source>
        <dbReference type="EMBL" id="ADK80590.1"/>
    </source>
</evidence>
<evidence type="ECO:0008006" key="3">
    <source>
        <dbReference type="Google" id="ProtNLM"/>
    </source>
</evidence>
<reference evidence="1 2" key="1">
    <citation type="journal article" date="2010" name="Stand. Genomic Sci.">
        <title>Complete genome sequence of Spirochaeta smaragdinae type strain (SEBR 4228).</title>
        <authorList>
            <person name="Mavromatis K."/>
            <person name="Yasawong M."/>
            <person name="Chertkov O."/>
            <person name="Lapidus A."/>
            <person name="Lucas S."/>
            <person name="Nolan M."/>
            <person name="Del Rio T.G."/>
            <person name="Tice H."/>
            <person name="Cheng J.F."/>
            <person name="Pitluck S."/>
            <person name="Liolios K."/>
            <person name="Ivanova N."/>
            <person name="Tapia R."/>
            <person name="Han C."/>
            <person name="Bruce D."/>
            <person name="Goodwin L."/>
            <person name="Pati A."/>
            <person name="Chen A."/>
            <person name="Palaniappan K."/>
            <person name="Land M."/>
            <person name="Hauser L."/>
            <person name="Chang Y.J."/>
            <person name="Jeffries C.D."/>
            <person name="Detter J.C."/>
            <person name="Rohde M."/>
            <person name="Brambilla E."/>
            <person name="Spring S."/>
            <person name="Goker M."/>
            <person name="Sikorski J."/>
            <person name="Woyke T."/>
            <person name="Bristow J."/>
            <person name="Eisen J.A."/>
            <person name="Markowitz V."/>
            <person name="Hugenholtz P."/>
            <person name="Klenk H.P."/>
            <person name="Kyrpides N.C."/>
        </authorList>
    </citation>
    <scope>NUCLEOTIDE SEQUENCE [LARGE SCALE GENOMIC DNA]</scope>
    <source>
        <strain evidence="2">DSM 11293 / JCM 15392 / SEBR 4228</strain>
    </source>
</reference>
<dbReference type="EMBL" id="CP002116">
    <property type="protein sequence ID" value="ADK80590.1"/>
    <property type="molecule type" value="Genomic_DNA"/>
</dbReference>
<accession>E1R555</accession>
<dbReference type="RefSeq" id="WP_013254054.1">
    <property type="nucleotide sequence ID" value="NC_014364.1"/>
</dbReference>
<dbReference type="STRING" id="573413.Spirs_1463"/>
<dbReference type="KEGG" id="ssm:Spirs_1463"/>